<dbReference type="Gene3D" id="1.10.390.10">
    <property type="entry name" value="Neutral Protease Domain 2"/>
    <property type="match status" value="1"/>
</dbReference>
<comment type="caution">
    <text evidence="2">The sequence shown here is derived from an EMBL/GenBank/DDBJ whole genome shotgun (WGS) entry which is preliminary data.</text>
</comment>
<evidence type="ECO:0000259" key="1">
    <source>
        <dbReference type="PROSITE" id="PS50106"/>
    </source>
</evidence>
<dbReference type="PIRSF" id="PIRSF016493">
    <property type="entry name" value="Glycyl_aminpptds"/>
    <property type="match status" value="1"/>
</dbReference>
<dbReference type="Pfam" id="PF17899">
    <property type="entry name" value="Peptidase_M61_N"/>
    <property type="match status" value="1"/>
</dbReference>
<dbReference type="Pfam" id="PF05299">
    <property type="entry name" value="Peptidase_M61"/>
    <property type="match status" value="1"/>
</dbReference>
<evidence type="ECO:0000313" key="2">
    <source>
        <dbReference type="EMBL" id="KAF1042960.1"/>
    </source>
</evidence>
<dbReference type="AlphaFoldDB" id="A0A7V8JU63"/>
<proteinExistence type="predicted"/>
<dbReference type="InterPro" id="IPR041489">
    <property type="entry name" value="PDZ_6"/>
</dbReference>
<dbReference type="Proteomes" id="UP000462435">
    <property type="component" value="Unassembled WGS sequence"/>
</dbReference>
<dbReference type="Pfam" id="PF17820">
    <property type="entry name" value="PDZ_6"/>
    <property type="match status" value="1"/>
</dbReference>
<dbReference type="Gene3D" id="2.30.42.10">
    <property type="match status" value="1"/>
</dbReference>
<dbReference type="EMBL" id="WNDX01000070">
    <property type="protein sequence ID" value="KAF1042960.1"/>
    <property type="molecule type" value="Genomic_DNA"/>
</dbReference>
<dbReference type="InterPro" id="IPR027268">
    <property type="entry name" value="Peptidase_M4/M1_CTD_sf"/>
</dbReference>
<reference evidence="3" key="1">
    <citation type="journal article" date="2020" name="MBio">
        <title>Horizontal gene transfer to a defensive symbiont with a reduced genome amongst a multipartite beetle microbiome.</title>
        <authorList>
            <person name="Waterworth S.C."/>
            <person name="Florez L.V."/>
            <person name="Rees E.R."/>
            <person name="Hertweck C."/>
            <person name="Kaltenpoth M."/>
            <person name="Kwan J.C."/>
        </authorList>
    </citation>
    <scope>NUCLEOTIDE SEQUENCE [LARGE SCALE GENOMIC DNA]</scope>
</reference>
<sequence>MATPIRYTITSLDPASHVYDVTVTVDRPAAEGQVFSLPAWIPGSYMIREFGKNIVQLRAEAGGKKVAVKKLDKHTWQVAPCAGALTLHYQVYAWDLSVRTAHLDQTHGFFNGTSVFLAAHGFEAGQQVVEIRRPEGEAFKRWRVATAMPELKARRYGFGTYVAQNYDELIDHPVEIGDFALATFKAHGVAHDVVITGRVPNLDLARLCDDLKKICEAQIAFFEPKSKRAPMDRYVFMTLAVGDGYGGLEHRASTALICARADLPVKGRPEQTDGYRTYLGLCSHEYFHTWNVKRIKPAVFAPYDLRQENYTSLLWLFEGFTSYYDDLFLVRTGVIDTDNYLKLLSKTVTGVLRGSGRKKQSVADSSFDAWVKYYRQDENATNAVVSYYTKGSLVALGLDLTIRNQTRGRRSLDDVMRGLWARYGRDFYEGGAQGVPEDGILALMEEWSGADLKRFYERCIRGTDDVPLAELLLGHGVSYEDALPKDAKPWLGARVTKDGGDAKLAAVYEGGPAMQAGLSAGDKLVAVDGLRVPASGPDGLLARYRVNDTVRVHAFRRDELMEFSVKLKPDVAPQVKLAAQGKPAAMVRQREAWLKMKG</sequence>
<dbReference type="InterPro" id="IPR040756">
    <property type="entry name" value="Peptidase_M61_N"/>
</dbReference>
<dbReference type="InterPro" id="IPR024191">
    <property type="entry name" value="Peptidase_M61"/>
</dbReference>
<evidence type="ECO:0000313" key="3">
    <source>
        <dbReference type="Proteomes" id="UP000462435"/>
    </source>
</evidence>
<dbReference type="InterPro" id="IPR001478">
    <property type="entry name" value="PDZ"/>
</dbReference>
<dbReference type="InterPro" id="IPR036034">
    <property type="entry name" value="PDZ_sf"/>
</dbReference>
<dbReference type="SMART" id="SM00228">
    <property type="entry name" value="PDZ"/>
    <property type="match status" value="1"/>
</dbReference>
<name>A0A7V8JU63_9BURK</name>
<dbReference type="SUPFAM" id="SSF55486">
    <property type="entry name" value="Metalloproteases ('zincins'), catalytic domain"/>
    <property type="match status" value="1"/>
</dbReference>
<dbReference type="Gene3D" id="2.60.40.3650">
    <property type="match status" value="1"/>
</dbReference>
<gene>
    <name evidence="2" type="ORF">GAK35_02451</name>
</gene>
<dbReference type="PROSITE" id="PS50106">
    <property type="entry name" value="PDZ"/>
    <property type="match status" value="1"/>
</dbReference>
<feature type="domain" description="PDZ" evidence="1">
    <location>
        <begin position="480"/>
        <end position="529"/>
    </location>
</feature>
<dbReference type="SUPFAM" id="SSF50156">
    <property type="entry name" value="PDZ domain-like"/>
    <property type="match status" value="1"/>
</dbReference>
<accession>A0A7V8JU63</accession>
<dbReference type="InterPro" id="IPR007963">
    <property type="entry name" value="Peptidase_M61_catalytic"/>
</dbReference>
<protein>
    <recommendedName>
        <fullName evidence="1">PDZ domain-containing protein</fullName>
    </recommendedName>
</protein>
<organism evidence="2 3">
    <name type="scientific">Herbaspirillum frisingense</name>
    <dbReference type="NCBI Taxonomy" id="92645"/>
    <lineage>
        <taxon>Bacteria</taxon>
        <taxon>Pseudomonadati</taxon>
        <taxon>Pseudomonadota</taxon>
        <taxon>Betaproteobacteria</taxon>
        <taxon>Burkholderiales</taxon>
        <taxon>Oxalobacteraceae</taxon>
        <taxon>Herbaspirillum</taxon>
    </lineage>
</organism>